<sequence length="162" mass="18291">MNITEIASLGLSVVALVISGLAYKNSRSDRRQDLRIDVRELLDIAIHRAEELPQKLDDYQARMKSHYAYLSKLYSGSQIEASEEAHKFRVNATACLAKLNAINADLSKKPTLELEEIFALAKKYAREVEGIHTSVNERLISFEASEKDHKQASRDFQTPSKV</sequence>
<keyword evidence="1" id="KW-0472">Membrane</keyword>
<evidence type="ECO:0000313" key="2">
    <source>
        <dbReference type="EMBL" id="MBM2354036.1"/>
    </source>
</evidence>
<dbReference type="Proteomes" id="UP000809337">
    <property type="component" value="Unassembled WGS sequence"/>
</dbReference>
<evidence type="ECO:0000313" key="3">
    <source>
        <dbReference type="Proteomes" id="UP000809337"/>
    </source>
</evidence>
<proteinExistence type="predicted"/>
<dbReference type="AlphaFoldDB" id="A0A9Q2NG02"/>
<accession>A0A9Q2NG02</accession>
<comment type="caution">
    <text evidence="2">The sequence shown here is derived from an EMBL/GenBank/DDBJ whole genome shotgun (WGS) entry which is preliminary data.</text>
</comment>
<dbReference type="RefSeq" id="WP_156025839.1">
    <property type="nucleotide sequence ID" value="NZ_JAJNGX010000003.1"/>
</dbReference>
<feature type="transmembrane region" description="Helical" evidence="1">
    <location>
        <begin position="6"/>
        <end position="23"/>
    </location>
</feature>
<dbReference type="EMBL" id="JAFBWN010000003">
    <property type="protein sequence ID" value="MBM2354036.1"/>
    <property type="molecule type" value="Genomic_DNA"/>
</dbReference>
<name>A0A9Q2NG02_9RHOB</name>
<keyword evidence="1" id="KW-0812">Transmembrane</keyword>
<organism evidence="2 3">
    <name type="scientific">Pseudosulfitobacter pseudonitzschiae</name>
    <dbReference type="NCBI Taxonomy" id="1402135"/>
    <lineage>
        <taxon>Bacteria</taxon>
        <taxon>Pseudomonadati</taxon>
        <taxon>Pseudomonadota</taxon>
        <taxon>Alphaproteobacteria</taxon>
        <taxon>Rhodobacterales</taxon>
        <taxon>Roseobacteraceae</taxon>
        <taxon>Pseudosulfitobacter</taxon>
    </lineage>
</organism>
<reference evidence="2" key="1">
    <citation type="submission" date="2021-01" db="EMBL/GenBank/DDBJ databases">
        <title>Diatom-associated Roseobacters Show Island Model of Population Structure.</title>
        <authorList>
            <person name="Qu L."/>
            <person name="Feng X."/>
            <person name="Chen Y."/>
            <person name="Li L."/>
            <person name="Wang X."/>
            <person name="Hu Z."/>
            <person name="Wang H."/>
            <person name="Luo H."/>
        </authorList>
    </citation>
    <scope>NUCLEOTIDE SEQUENCE</scope>
    <source>
        <strain evidence="2">SM26-45</strain>
    </source>
</reference>
<evidence type="ECO:0000256" key="1">
    <source>
        <dbReference type="SAM" id="Phobius"/>
    </source>
</evidence>
<protein>
    <submittedName>
        <fullName evidence="2">Uncharacterized protein</fullName>
    </submittedName>
</protein>
<gene>
    <name evidence="2" type="ORF">JQX14_05785</name>
</gene>
<keyword evidence="1" id="KW-1133">Transmembrane helix</keyword>